<dbReference type="SUPFAM" id="SSF48452">
    <property type="entry name" value="TPR-like"/>
    <property type="match status" value="1"/>
</dbReference>
<dbReference type="GO" id="GO:0016020">
    <property type="term" value="C:membrane"/>
    <property type="evidence" value="ECO:0007669"/>
    <property type="project" value="InterPro"/>
</dbReference>
<evidence type="ECO:0000256" key="7">
    <source>
        <dbReference type="ARBA" id="ARBA00023049"/>
    </source>
</evidence>
<dbReference type="HAMAP" id="MF_00997">
    <property type="entry name" value="Protease_BepA"/>
    <property type="match status" value="1"/>
</dbReference>
<dbReference type="AlphaFoldDB" id="A0A2N5X442"/>
<comment type="caution">
    <text evidence="10">The sequence shown here is derived from an EMBL/GenBank/DDBJ whole genome shotgun (WGS) entry which is preliminary data.</text>
</comment>
<dbReference type="Pfam" id="PF01435">
    <property type="entry name" value="Peptidase_M48"/>
    <property type="match status" value="1"/>
</dbReference>
<dbReference type="SMART" id="SM00028">
    <property type="entry name" value="TPR"/>
    <property type="match status" value="3"/>
</dbReference>
<evidence type="ECO:0000256" key="5">
    <source>
        <dbReference type="ARBA" id="ARBA00022801"/>
    </source>
</evidence>
<organism evidence="10 11">
    <name type="scientific">Pseudohalioglobus lutimaris</name>
    <dbReference type="NCBI Taxonomy" id="1737061"/>
    <lineage>
        <taxon>Bacteria</taxon>
        <taxon>Pseudomonadati</taxon>
        <taxon>Pseudomonadota</taxon>
        <taxon>Gammaproteobacteria</taxon>
        <taxon>Cellvibrionales</taxon>
        <taxon>Halieaceae</taxon>
        <taxon>Pseudohalioglobus</taxon>
    </lineage>
</organism>
<dbReference type="Pfam" id="PF13432">
    <property type="entry name" value="TPR_16"/>
    <property type="match status" value="1"/>
</dbReference>
<keyword evidence="4 8" id="KW-0574">Periplasm</keyword>
<comment type="cofactor">
    <cofactor evidence="8">
        <name>Zn(2+)</name>
        <dbReference type="ChEBI" id="CHEBI:29105"/>
    </cofactor>
    <text evidence="8">Binds 1 zinc ion per subunit.</text>
</comment>
<feature type="binding site" evidence="8">
    <location>
        <position position="159"/>
    </location>
    <ligand>
        <name>Zn(2+)</name>
        <dbReference type="ChEBI" id="CHEBI:29105"/>
        <note>catalytic</note>
    </ligand>
</feature>
<keyword evidence="3 8" id="KW-0732">Signal</keyword>
<evidence type="ECO:0000259" key="9">
    <source>
        <dbReference type="Pfam" id="PF01435"/>
    </source>
</evidence>
<feature type="binding site" evidence="8">
    <location>
        <position position="155"/>
    </location>
    <ligand>
        <name>Zn(2+)</name>
        <dbReference type="ChEBI" id="CHEBI:29105"/>
        <note>catalytic</note>
    </ligand>
</feature>
<dbReference type="Gene3D" id="3.30.2010.10">
    <property type="entry name" value="Metalloproteases ('zincins'), catalytic domain"/>
    <property type="match status" value="1"/>
</dbReference>
<reference evidence="10 11" key="1">
    <citation type="submission" date="2018-01" db="EMBL/GenBank/DDBJ databases">
        <title>The draft genome sequence of Halioglobus lutimaris HF004.</title>
        <authorList>
            <person name="Du Z.-J."/>
            <person name="Shi M.-J."/>
        </authorList>
    </citation>
    <scope>NUCLEOTIDE SEQUENCE [LARGE SCALE GENOMIC DNA]</scope>
    <source>
        <strain evidence="10 11">HF004</strain>
    </source>
</reference>
<dbReference type="InterPro" id="IPR019734">
    <property type="entry name" value="TPR_rpt"/>
</dbReference>
<evidence type="ECO:0000256" key="8">
    <source>
        <dbReference type="HAMAP-Rule" id="MF_00997"/>
    </source>
</evidence>
<dbReference type="EMBL" id="PKUS01000008">
    <property type="protein sequence ID" value="PLW69264.1"/>
    <property type="molecule type" value="Genomic_DNA"/>
</dbReference>
<gene>
    <name evidence="10" type="ORF">C0039_09410</name>
</gene>
<dbReference type="OrthoDB" id="9810445at2"/>
<feature type="domain" description="Peptidase M48" evidence="9">
    <location>
        <begin position="90"/>
        <end position="280"/>
    </location>
</feature>
<dbReference type="PANTHER" id="PTHR22726">
    <property type="entry name" value="METALLOENDOPEPTIDASE OMA1"/>
    <property type="match status" value="1"/>
</dbReference>
<sequence length="505" mass="55865">MRFVPANFPPPESRRTFPSAALRRCRSSSMILRVLLATIGLFLSANTLAQQQGIPDFGEGNAVPLSQEYLLGRAWLMQFRRQAPILSDPQLQEYTEGLVFRLAASSQLRERRLEVVLVDAKSINAFAVPGGVVGVHNGLILAAQNEAQLASVLGHELAHLSQRHFSRSQENAQKSQKMALAGLLTGLVAVAAGGGDAGIAAIAGSQAASQDAALRYSRLHEQEADRVGMQNLVAAGMDPSGAAGMFEVMQAESRKYGSRPPEFLMTHPLTEKRIADARNRAGQYPHRMYEDNPDFQLMRARVELSFIEDPVEAVAHFRKRRKETRGPEAVAAQYGLILALTENGEFAEARELLKPMRDFKPANLSYALAETEIDLQQERFEEAITKLRRGLEIMPGNHPVTIQLGKTYYKAGRYTEADALLKAHAKRKPTNATLWYWLAEIQGLAGDRFGLHQSRAEYFFLNGAMKAALEQLNLALKLAPDNVTVERINERMAFFQAVGRALGQF</sequence>
<evidence type="ECO:0000256" key="2">
    <source>
        <dbReference type="ARBA" id="ARBA00022723"/>
    </source>
</evidence>
<evidence type="ECO:0000256" key="4">
    <source>
        <dbReference type="ARBA" id="ARBA00022764"/>
    </source>
</evidence>
<dbReference type="EC" id="3.4.-.-" evidence="8"/>
<comment type="similarity">
    <text evidence="8">Belongs to the peptidase M48 family. BepA subfamily.</text>
</comment>
<dbReference type="GO" id="GO:0051603">
    <property type="term" value="P:proteolysis involved in protein catabolic process"/>
    <property type="evidence" value="ECO:0007669"/>
    <property type="project" value="TreeGrafter"/>
</dbReference>
<evidence type="ECO:0000256" key="1">
    <source>
        <dbReference type="ARBA" id="ARBA00022670"/>
    </source>
</evidence>
<feature type="active site" description="Proton donor" evidence="8">
    <location>
        <position position="225"/>
    </location>
</feature>
<evidence type="ECO:0000256" key="6">
    <source>
        <dbReference type="ARBA" id="ARBA00022833"/>
    </source>
</evidence>
<dbReference type="CDD" id="cd07324">
    <property type="entry name" value="M48C_Oma1-like"/>
    <property type="match status" value="1"/>
</dbReference>
<dbReference type="InterPro" id="IPR011990">
    <property type="entry name" value="TPR-like_helical_dom_sf"/>
</dbReference>
<keyword evidence="7 8" id="KW-0482">Metalloprotease</keyword>
<dbReference type="Gene3D" id="1.25.40.10">
    <property type="entry name" value="Tetratricopeptide repeat domain"/>
    <property type="match status" value="1"/>
</dbReference>
<protein>
    <recommendedName>
        <fullName evidence="8">Putative beta-barrel assembly-enhancing protease</fullName>
        <ecNumber evidence="8">3.4.-.-</ecNumber>
    </recommendedName>
</protein>
<name>A0A2N5X442_9GAMM</name>
<comment type="function">
    <text evidence="8">Functions as both a chaperone and a metalloprotease. Maintains the integrity of the outer membrane by promoting either the assembly or the elimination of outer membrane proteins, depending on their folding state.</text>
</comment>
<keyword evidence="6 8" id="KW-0862">Zinc</keyword>
<dbReference type="Proteomes" id="UP000235005">
    <property type="component" value="Unassembled WGS sequence"/>
</dbReference>
<evidence type="ECO:0000313" key="10">
    <source>
        <dbReference type="EMBL" id="PLW69264.1"/>
    </source>
</evidence>
<feature type="binding site" evidence="8">
    <location>
        <position position="221"/>
    </location>
    <ligand>
        <name>Zn(2+)</name>
        <dbReference type="ChEBI" id="CHEBI:29105"/>
        <note>catalytic</note>
    </ligand>
</feature>
<keyword evidence="1 8" id="KW-0645">Protease</keyword>
<dbReference type="GO" id="GO:0008270">
    <property type="term" value="F:zinc ion binding"/>
    <property type="evidence" value="ECO:0007669"/>
    <property type="project" value="UniProtKB-UniRule"/>
</dbReference>
<evidence type="ECO:0000256" key="3">
    <source>
        <dbReference type="ARBA" id="ARBA00022729"/>
    </source>
</evidence>
<comment type="subcellular location">
    <subcellularLocation>
        <location evidence="8">Periplasm</location>
    </subcellularLocation>
</comment>
<dbReference type="Pfam" id="PF14559">
    <property type="entry name" value="TPR_19"/>
    <property type="match status" value="1"/>
</dbReference>
<evidence type="ECO:0000313" key="11">
    <source>
        <dbReference type="Proteomes" id="UP000235005"/>
    </source>
</evidence>
<keyword evidence="2 8" id="KW-0479">Metal-binding</keyword>
<dbReference type="InterPro" id="IPR051156">
    <property type="entry name" value="Mito/Outer_Membr_Metalloprot"/>
</dbReference>
<dbReference type="InterPro" id="IPR030873">
    <property type="entry name" value="Protease_BepA"/>
</dbReference>
<accession>A0A2N5X442</accession>
<dbReference type="InterPro" id="IPR001915">
    <property type="entry name" value="Peptidase_M48"/>
</dbReference>
<dbReference type="GO" id="GO:0004222">
    <property type="term" value="F:metalloendopeptidase activity"/>
    <property type="evidence" value="ECO:0007669"/>
    <property type="project" value="InterPro"/>
</dbReference>
<proteinExistence type="inferred from homology"/>
<dbReference type="GO" id="GO:0042597">
    <property type="term" value="C:periplasmic space"/>
    <property type="evidence" value="ECO:0007669"/>
    <property type="project" value="UniProtKB-SubCell"/>
</dbReference>
<keyword evidence="5 8" id="KW-0378">Hydrolase</keyword>
<dbReference type="PANTHER" id="PTHR22726:SF1">
    <property type="entry name" value="METALLOENDOPEPTIDASE OMA1, MITOCHONDRIAL"/>
    <property type="match status" value="1"/>
</dbReference>
<keyword evidence="11" id="KW-1185">Reference proteome</keyword>
<feature type="active site" evidence="8">
    <location>
        <position position="156"/>
    </location>
</feature>